<dbReference type="VEuPathDB" id="FungiDB:FOXG_02755"/>
<dbReference type="VEuPathDB" id="FungiDB:FOIG_01696"/>
<organism evidence="3 4">
    <name type="scientific">Fusarium oxysporum</name>
    <name type="common">Fusarium vascular wilt</name>
    <dbReference type="NCBI Taxonomy" id="5507"/>
    <lineage>
        <taxon>Eukaryota</taxon>
        <taxon>Fungi</taxon>
        <taxon>Dikarya</taxon>
        <taxon>Ascomycota</taxon>
        <taxon>Pezizomycotina</taxon>
        <taxon>Sordariomycetes</taxon>
        <taxon>Hypocreomycetidae</taxon>
        <taxon>Hypocreales</taxon>
        <taxon>Nectriaceae</taxon>
        <taxon>Fusarium</taxon>
        <taxon>Fusarium oxysporum species complex</taxon>
    </lineage>
</organism>
<gene>
    <name evidence="3" type="ORF">FRV6_16685</name>
</gene>
<dbReference type="Proteomes" id="UP000219369">
    <property type="component" value="Unassembled WGS sequence"/>
</dbReference>
<evidence type="ECO:0000313" key="4">
    <source>
        <dbReference type="Proteomes" id="UP000219369"/>
    </source>
</evidence>
<dbReference type="Pfam" id="PF14040">
    <property type="entry name" value="DNase_NucA_NucB"/>
    <property type="match status" value="1"/>
</dbReference>
<feature type="signal peptide" evidence="1">
    <location>
        <begin position="1"/>
        <end position="18"/>
    </location>
</feature>
<dbReference type="EMBL" id="FMJY01000011">
    <property type="protein sequence ID" value="SCO92557.1"/>
    <property type="molecule type" value="Genomic_DNA"/>
</dbReference>
<accession>A0A2H3TVD2</accession>
<evidence type="ECO:0000313" key="3">
    <source>
        <dbReference type="EMBL" id="SCO92557.1"/>
    </source>
</evidence>
<proteinExistence type="predicted"/>
<dbReference type="OrthoDB" id="2748312at2759"/>
<evidence type="ECO:0000259" key="2">
    <source>
        <dbReference type="Pfam" id="PF14040"/>
    </source>
</evidence>
<protein>
    <recommendedName>
        <fullName evidence="2">Deoxyribonuclease NucA/NucB domain-containing protein</fullName>
    </recommendedName>
</protein>
<reference evidence="4" key="1">
    <citation type="submission" date="2016-09" db="EMBL/GenBank/DDBJ databases">
        <authorList>
            <person name="Guldener U."/>
        </authorList>
    </citation>
    <scope>NUCLEOTIDE SEQUENCE [LARGE SCALE GENOMIC DNA]</scope>
    <source>
        <strain evidence="4">V64-1</strain>
    </source>
</reference>
<feature type="chain" id="PRO_5013675709" description="Deoxyribonuclease NucA/NucB domain-containing protein" evidence="1">
    <location>
        <begin position="19"/>
        <end position="723"/>
    </location>
</feature>
<feature type="domain" description="Deoxyribonuclease NucA/NucB" evidence="2">
    <location>
        <begin position="482"/>
        <end position="526"/>
    </location>
</feature>
<dbReference type="AlphaFoldDB" id="A0A2H3TVD2"/>
<dbReference type="VEuPathDB" id="FungiDB:FOZG_09387"/>
<sequence length="723" mass="78070">MKKQSPFLFGWWLGSALAFDFDDLNNPVSPVFNLELATSYDSGFELQREPEPRFHIPEQTPANSILFVSDLLDNIDLWDDDGGEGLLGRQTRACPQGTSSAVALDKHALPAAAVRLETSSVAHEAATILVKARRVVVDRGNTVPKGTTTEICCGSGSGTCPKTSTCVAGGCCPKSMKKCGTRNCYDPTKETCCPANSGVCERQNGGACALGTVCPKDKTCVDSNGCCPKGHKLCGTKGCYNPKTETCCEDTGEHCPKAYNCLKDGECCPKGMIKCGKNKCYDPKTQNCCQDQSGGKNWACKSGFQCCVASGGCFDSKSQRCCASGPCAIEGSCCDGKCCPKGYMCNKNKECYKKTKPRTSTTKVCLTPTATRAPRPMKTIDFVYDPNRSVRPKNAPPPRDYMTLSNHAVLMNMCRGMKKMNGGKGTQTATLTHGGKCWQKRNRDIMCPEGFCKNAIGEFVDQFFPDGVPPWAQAAITAAGDLECDEFPFASSLQGGDLVNGVTVCLPADDNGFQGTTMSKFFRRKNGGKDIVAGEDYMIRIVGWNCDKQEPFGNQRRDVSMDVFEEEGPISWRRLAKRDAFGDSIDRYGEEMYHGFDMDDPKLNLMTMPLGDLTAGTYLVDLNVTLGNLSYVVVDYVGNSFDATVLSNGSVQFTLDEDWQAVVLSGTTEEEEVELTYKAETLPDPATAAPSPSSTDNAGYTIQAGGAAKGVVVVCAVAIIWNH</sequence>
<name>A0A2H3TVD2_FUSOX</name>
<keyword evidence="1" id="KW-0732">Signal</keyword>
<evidence type="ECO:0000256" key="1">
    <source>
        <dbReference type="SAM" id="SignalP"/>
    </source>
</evidence>
<dbReference type="VEuPathDB" id="FungiDB:FOMG_10817"/>
<dbReference type="InterPro" id="IPR029476">
    <property type="entry name" value="DNase_NucA_NucB"/>
</dbReference>